<dbReference type="SUPFAM" id="SSF55073">
    <property type="entry name" value="Nucleotide cyclase"/>
    <property type="match status" value="1"/>
</dbReference>
<dbReference type="InterPro" id="IPR043128">
    <property type="entry name" value="Rev_trsase/Diguanyl_cyclase"/>
</dbReference>
<dbReference type="InterPro" id="IPR000160">
    <property type="entry name" value="GGDEF_dom"/>
</dbReference>
<dbReference type="RefSeq" id="WP_096459561.1">
    <property type="nucleotide sequence ID" value="NZ_AP014936.1"/>
</dbReference>
<evidence type="ECO:0000313" key="5">
    <source>
        <dbReference type="EMBL" id="BAU47555.1"/>
    </source>
</evidence>
<dbReference type="CDD" id="cd01949">
    <property type="entry name" value="GGDEF"/>
    <property type="match status" value="1"/>
</dbReference>
<evidence type="ECO:0008006" key="7">
    <source>
        <dbReference type="Google" id="ProtNLM"/>
    </source>
</evidence>
<keyword evidence="6" id="KW-1185">Reference proteome</keyword>
<feature type="domain" description="GGDEF" evidence="4">
    <location>
        <begin position="496"/>
        <end position="627"/>
    </location>
</feature>
<dbReference type="NCBIfam" id="TIGR00229">
    <property type="entry name" value="sensory_box"/>
    <property type="match status" value="1"/>
</dbReference>
<dbReference type="KEGG" id="sva:SVA_0976"/>
<evidence type="ECO:0000259" key="2">
    <source>
        <dbReference type="PROSITE" id="PS50112"/>
    </source>
</evidence>
<dbReference type="CDD" id="cd05466">
    <property type="entry name" value="PBP2_LTTR_substrate"/>
    <property type="match status" value="1"/>
</dbReference>
<accession>A0A1B4V2J5</accession>
<dbReference type="SMART" id="SM00091">
    <property type="entry name" value="PAS"/>
    <property type="match status" value="1"/>
</dbReference>
<dbReference type="InterPro" id="IPR024370">
    <property type="entry name" value="PBP_domain"/>
</dbReference>
<evidence type="ECO:0000259" key="4">
    <source>
        <dbReference type="PROSITE" id="PS50887"/>
    </source>
</evidence>
<evidence type="ECO:0000256" key="1">
    <source>
        <dbReference type="SAM" id="Phobius"/>
    </source>
</evidence>
<feature type="domain" description="PAC" evidence="3">
    <location>
        <begin position="416"/>
        <end position="468"/>
    </location>
</feature>
<dbReference type="InterPro" id="IPR000014">
    <property type="entry name" value="PAS"/>
</dbReference>
<dbReference type="InterPro" id="IPR035965">
    <property type="entry name" value="PAS-like_dom_sf"/>
</dbReference>
<reference evidence="5 6" key="1">
    <citation type="submission" date="2015-08" db="EMBL/GenBank/DDBJ databases">
        <title>Complete genome sequence of Sulfurifustis variabilis.</title>
        <authorList>
            <person name="Miura A."/>
            <person name="Kojima H."/>
            <person name="Fukui M."/>
        </authorList>
    </citation>
    <scope>NUCLEOTIDE SEQUENCE [LARGE SCALE GENOMIC DNA]</scope>
    <source>
        <strain evidence="6">skN76</strain>
    </source>
</reference>
<dbReference type="NCBIfam" id="TIGR00254">
    <property type="entry name" value="GGDEF"/>
    <property type="match status" value="1"/>
</dbReference>
<dbReference type="PROSITE" id="PS50113">
    <property type="entry name" value="PAC"/>
    <property type="match status" value="1"/>
</dbReference>
<dbReference type="OrthoDB" id="9812260at2"/>
<feature type="transmembrane region" description="Helical" evidence="1">
    <location>
        <begin position="302"/>
        <end position="324"/>
    </location>
</feature>
<protein>
    <recommendedName>
        <fullName evidence="7">Diguanylate cyclase</fullName>
    </recommendedName>
</protein>
<feature type="domain" description="PAS" evidence="2">
    <location>
        <begin position="336"/>
        <end position="410"/>
    </location>
</feature>
<dbReference type="Gene3D" id="3.30.450.20">
    <property type="entry name" value="PAS domain"/>
    <property type="match status" value="1"/>
</dbReference>
<sequence>MQNDVTAVPRRGRLWLAVVGLLLVAGRADAQTGPPLRIAVAQTALDTGLFGALAADYREMSPQAHVILLPFGSLATLDAARSGNADLVITHHAPSEEQFVREGYGVLRTLVMYNEFAVFGPSDDPLRLRGERDPVAALRRLARAGAPFFAPDNRSGTQRKLEELWELAGVRPDWIGYERTFASPQAALRYADLFGGYTFADLATYLVLREELGGGVIPLVRDHVLLRNYYSAIVVNRERVPGAHQEAAQAFLDYLVSDRAQELIRRYGQDRYQAQIFNPAASTDAGLVARRRAERESESRTFAGMAALSAALVLLAGIAVLLFLRAHRLERTRRASEERFRRAVEGTEDGVWDWDLAADRAFLSPRLRQMLGRGGEDDFVRGPRQVFGEAMHPDDRFRVEEQLDRYLAGAGEGELFLAEFRTLPGPDAPRWMLMRGKATRDEAGRAVRVSGSVTDITERKRQEAVIAHLATHDTLTGLPNRALLHERLAALQTPAGRFALLILDLDGFKEINDGLGHHVGDLLLQQVGQRLRERILPPHTVARLGGDEFAVLVPLADTASAERVAREVLLTLEDDFLIHPHKLRVGGSLGIAMYPEHGTTTETIVRHADVAMYNAKRSGRGVAFYDPDGERACNAACVRRRRGYLGAAPAVPGGWAPVA</sequence>
<keyword evidence="1" id="KW-0472">Membrane</keyword>
<dbReference type="CDD" id="cd00130">
    <property type="entry name" value="PAS"/>
    <property type="match status" value="1"/>
</dbReference>
<dbReference type="Pfam" id="PF00990">
    <property type="entry name" value="GGDEF"/>
    <property type="match status" value="1"/>
</dbReference>
<keyword evidence="1" id="KW-0812">Transmembrane</keyword>
<name>A0A1B4V2J5_9GAMM</name>
<keyword evidence="1" id="KW-1133">Transmembrane helix</keyword>
<dbReference type="Gene3D" id="3.40.190.10">
    <property type="entry name" value="Periplasmic binding protein-like II"/>
    <property type="match status" value="2"/>
</dbReference>
<dbReference type="InterPro" id="IPR052155">
    <property type="entry name" value="Biofilm_reg_signaling"/>
</dbReference>
<dbReference type="SUPFAM" id="SSF55785">
    <property type="entry name" value="PYP-like sensor domain (PAS domain)"/>
    <property type="match status" value="1"/>
</dbReference>
<dbReference type="EMBL" id="AP014936">
    <property type="protein sequence ID" value="BAU47555.1"/>
    <property type="molecule type" value="Genomic_DNA"/>
</dbReference>
<dbReference type="PANTHER" id="PTHR44757">
    <property type="entry name" value="DIGUANYLATE CYCLASE DGCP"/>
    <property type="match status" value="1"/>
</dbReference>
<gene>
    <name evidence="5" type="ORF">SVA_0976</name>
</gene>
<dbReference type="SMART" id="SM00267">
    <property type="entry name" value="GGDEF"/>
    <property type="match status" value="1"/>
</dbReference>
<dbReference type="PANTHER" id="PTHR44757:SF2">
    <property type="entry name" value="BIOFILM ARCHITECTURE MAINTENANCE PROTEIN MBAA"/>
    <property type="match status" value="1"/>
</dbReference>
<dbReference type="Gene3D" id="3.30.70.270">
    <property type="match status" value="1"/>
</dbReference>
<dbReference type="PROSITE" id="PS50887">
    <property type="entry name" value="GGDEF"/>
    <property type="match status" value="1"/>
</dbReference>
<dbReference type="SUPFAM" id="SSF53850">
    <property type="entry name" value="Periplasmic binding protein-like II"/>
    <property type="match status" value="1"/>
</dbReference>
<dbReference type="InterPro" id="IPR029787">
    <property type="entry name" value="Nucleotide_cyclase"/>
</dbReference>
<dbReference type="InterPro" id="IPR000700">
    <property type="entry name" value="PAS-assoc_C"/>
</dbReference>
<evidence type="ECO:0000259" key="3">
    <source>
        <dbReference type="PROSITE" id="PS50113"/>
    </source>
</evidence>
<proteinExistence type="predicted"/>
<dbReference type="InterPro" id="IPR013655">
    <property type="entry name" value="PAS_fold_3"/>
</dbReference>
<organism evidence="5 6">
    <name type="scientific">Sulfurifustis variabilis</name>
    <dbReference type="NCBI Taxonomy" id="1675686"/>
    <lineage>
        <taxon>Bacteria</taxon>
        <taxon>Pseudomonadati</taxon>
        <taxon>Pseudomonadota</taxon>
        <taxon>Gammaproteobacteria</taxon>
        <taxon>Acidiferrobacterales</taxon>
        <taxon>Acidiferrobacteraceae</taxon>
        <taxon>Sulfurifustis</taxon>
    </lineage>
</organism>
<dbReference type="Pfam" id="PF08447">
    <property type="entry name" value="PAS_3"/>
    <property type="match status" value="1"/>
</dbReference>
<dbReference type="AlphaFoldDB" id="A0A1B4V2J5"/>
<dbReference type="Proteomes" id="UP000218899">
    <property type="component" value="Chromosome"/>
</dbReference>
<evidence type="ECO:0000313" key="6">
    <source>
        <dbReference type="Proteomes" id="UP000218899"/>
    </source>
</evidence>
<dbReference type="PROSITE" id="PS50112">
    <property type="entry name" value="PAS"/>
    <property type="match status" value="1"/>
</dbReference>
<dbReference type="Pfam" id="PF12849">
    <property type="entry name" value="PBP_like_2"/>
    <property type="match status" value="1"/>
</dbReference>